<feature type="compositionally biased region" description="Basic residues" evidence="1">
    <location>
        <begin position="137"/>
        <end position="147"/>
    </location>
</feature>
<keyword evidence="3" id="KW-1185">Reference proteome</keyword>
<dbReference type="EMBL" id="JAGMVJ010000017">
    <property type="protein sequence ID" value="KAH7078465.1"/>
    <property type="molecule type" value="Genomic_DNA"/>
</dbReference>
<feature type="region of interest" description="Disordered" evidence="1">
    <location>
        <begin position="118"/>
        <end position="170"/>
    </location>
</feature>
<proteinExistence type="predicted"/>
<reference evidence="2" key="1">
    <citation type="journal article" date="2021" name="Nat. Commun.">
        <title>Genetic determinants of endophytism in the Arabidopsis root mycobiome.</title>
        <authorList>
            <person name="Mesny F."/>
            <person name="Miyauchi S."/>
            <person name="Thiergart T."/>
            <person name="Pickel B."/>
            <person name="Atanasova L."/>
            <person name="Karlsson M."/>
            <person name="Huettel B."/>
            <person name="Barry K.W."/>
            <person name="Haridas S."/>
            <person name="Chen C."/>
            <person name="Bauer D."/>
            <person name="Andreopoulos W."/>
            <person name="Pangilinan J."/>
            <person name="LaButti K."/>
            <person name="Riley R."/>
            <person name="Lipzen A."/>
            <person name="Clum A."/>
            <person name="Drula E."/>
            <person name="Henrissat B."/>
            <person name="Kohler A."/>
            <person name="Grigoriev I.V."/>
            <person name="Martin F.M."/>
            <person name="Hacquard S."/>
        </authorList>
    </citation>
    <scope>NUCLEOTIDE SEQUENCE</scope>
    <source>
        <strain evidence="2">MPI-SDFR-AT-0120</strain>
    </source>
</reference>
<evidence type="ECO:0008006" key="4">
    <source>
        <dbReference type="Google" id="ProtNLM"/>
    </source>
</evidence>
<dbReference type="Proteomes" id="UP000813461">
    <property type="component" value="Unassembled WGS sequence"/>
</dbReference>
<accession>A0A8K0R0Y6</accession>
<organism evidence="2 3">
    <name type="scientific">Paraphoma chrysanthemicola</name>
    <dbReference type="NCBI Taxonomy" id="798071"/>
    <lineage>
        <taxon>Eukaryota</taxon>
        <taxon>Fungi</taxon>
        <taxon>Dikarya</taxon>
        <taxon>Ascomycota</taxon>
        <taxon>Pezizomycotina</taxon>
        <taxon>Dothideomycetes</taxon>
        <taxon>Pleosporomycetidae</taxon>
        <taxon>Pleosporales</taxon>
        <taxon>Pleosporineae</taxon>
        <taxon>Phaeosphaeriaceae</taxon>
        <taxon>Paraphoma</taxon>
    </lineage>
</organism>
<dbReference type="AlphaFoldDB" id="A0A8K0R0Y6"/>
<dbReference type="OrthoDB" id="5309037at2759"/>
<feature type="region of interest" description="Disordered" evidence="1">
    <location>
        <begin position="274"/>
        <end position="373"/>
    </location>
</feature>
<dbReference type="PANTHER" id="PTHR42354:SF1">
    <property type="entry name" value="C2H2-TYPE DOMAIN-CONTAINING PROTEIN"/>
    <property type="match status" value="1"/>
</dbReference>
<evidence type="ECO:0000313" key="3">
    <source>
        <dbReference type="Proteomes" id="UP000813461"/>
    </source>
</evidence>
<feature type="compositionally biased region" description="Basic residues" evidence="1">
    <location>
        <begin position="305"/>
        <end position="315"/>
    </location>
</feature>
<evidence type="ECO:0000313" key="2">
    <source>
        <dbReference type="EMBL" id="KAH7078465.1"/>
    </source>
</evidence>
<gene>
    <name evidence="2" type="ORF">FB567DRAFT_534001</name>
</gene>
<name>A0A8K0R0Y6_9PLEO</name>
<sequence>MKYKQREISFLHTRTSVSTMTSIVSSDAVGACPVSRCAKHSFFARIILTATLNISLRQLPLQKNAKFLVRLANIMKEEAEAAVDAAKGVLQDLVVVVSLVRTLTESFGSASDLYRKLKRKSKSESSSSDDTKDKHERRPRRSSRKRRDSSSDSDRKRGRHHNIRWRTGTKDDFSDSDEEIISTSSSQVLAEYDRGYRKLGEPFARGDLTTQCQLQSQIIQLQHTLLSIHQDYMLSTYLTPSSSHSHLIRLIQTTRTARMASIQALHMQYQRMLSERPSVPDPPRNIPGAYPTPPRRSPRHDSATRRGRSHSRGRSRSSSSERARDPGRVTVQPYPKPDLDRDRITIQPYPKPELDNDRITIQPYPKPDLDSGRVTIQPYPLPERDSGRVSILPFPIPKPDYKPEPRPHSHGRKLFCVYARDLQEHSRLPLTDNYKAGGDNLCPYCHAHIAIRPGKAWEIIADGCKDGDKRRVFLVKNRFIVKCHREGEGFACVLCARYKDSDTTCRDVGLLMEHLWKDHTGQELEKDDDVFEIDV</sequence>
<feature type="compositionally biased region" description="Pro residues" evidence="1">
    <location>
        <begin position="279"/>
        <end position="295"/>
    </location>
</feature>
<protein>
    <recommendedName>
        <fullName evidence="4">C2H2-type domain-containing protein</fullName>
    </recommendedName>
</protein>
<comment type="caution">
    <text evidence="2">The sequence shown here is derived from an EMBL/GenBank/DDBJ whole genome shotgun (WGS) entry which is preliminary data.</text>
</comment>
<dbReference type="PANTHER" id="PTHR42354">
    <property type="entry name" value="C2H2-TYPE DOMAIN-CONTAINING PROTEIN"/>
    <property type="match status" value="1"/>
</dbReference>
<evidence type="ECO:0000256" key="1">
    <source>
        <dbReference type="SAM" id="MobiDB-lite"/>
    </source>
</evidence>